<evidence type="ECO:0000313" key="3">
    <source>
        <dbReference type="Proteomes" id="UP000092584"/>
    </source>
</evidence>
<keyword evidence="3" id="KW-1185">Reference proteome</keyword>
<evidence type="ECO:0008006" key="4">
    <source>
        <dbReference type="Google" id="ProtNLM"/>
    </source>
</evidence>
<name>A0A1B8TX75_9FLAO</name>
<dbReference type="PANTHER" id="PTHR48098">
    <property type="entry name" value="ENTEROCHELIN ESTERASE-RELATED"/>
    <property type="match status" value="1"/>
</dbReference>
<dbReference type="AlphaFoldDB" id="A0A1B8TX75"/>
<dbReference type="Gene3D" id="3.40.50.1820">
    <property type="entry name" value="alpha/beta hydrolase"/>
    <property type="match status" value="1"/>
</dbReference>
<dbReference type="KEGG" id="pob:LPB03_04500"/>
<organism evidence="2 3">
    <name type="scientific">Polaribacter vadi</name>
    <dbReference type="NCBI Taxonomy" id="1774273"/>
    <lineage>
        <taxon>Bacteria</taxon>
        <taxon>Pseudomonadati</taxon>
        <taxon>Bacteroidota</taxon>
        <taxon>Flavobacteriia</taxon>
        <taxon>Flavobacteriales</taxon>
        <taxon>Flavobacteriaceae</taxon>
    </lineage>
</organism>
<dbReference type="EMBL" id="LSFM01000022">
    <property type="protein sequence ID" value="OBY64321.1"/>
    <property type="molecule type" value="Genomic_DNA"/>
</dbReference>
<comment type="caution">
    <text evidence="2">The sequence shown here is derived from an EMBL/GenBank/DDBJ whole genome shotgun (WGS) entry which is preliminary data.</text>
</comment>
<keyword evidence="1" id="KW-0732">Signal</keyword>
<dbReference type="InterPro" id="IPR029058">
    <property type="entry name" value="AB_hydrolase_fold"/>
</dbReference>
<evidence type="ECO:0000256" key="1">
    <source>
        <dbReference type="SAM" id="SignalP"/>
    </source>
</evidence>
<dbReference type="InterPro" id="IPR050583">
    <property type="entry name" value="Mycobacterial_A85_antigen"/>
</dbReference>
<accession>A0A1B8TX75</accession>
<protein>
    <recommendedName>
        <fullName evidence="4">Esterase</fullName>
    </recommendedName>
</protein>
<gene>
    <name evidence="2" type="ORF">LPB3_07995</name>
</gene>
<dbReference type="Pfam" id="PF00756">
    <property type="entry name" value="Esterase"/>
    <property type="match status" value="1"/>
</dbReference>
<proteinExistence type="predicted"/>
<reference evidence="3" key="1">
    <citation type="submission" date="2016-02" db="EMBL/GenBank/DDBJ databases">
        <authorList>
            <person name="Shin S.-K."/>
            <person name="Yi H."/>
            <person name="Kim E."/>
        </authorList>
    </citation>
    <scope>NUCLEOTIDE SEQUENCE [LARGE SCALE GENOMIC DNA]</scope>
    <source>
        <strain evidence="3">LPB0003</strain>
    </source>
</reference>
<dbReference type="Proteomes" id="UP000092584">
    <property type="component" value="Unassembled WGS sequence"/>
</dbReference>
<dbReference type="InterPro" id="IPR000801">
    <property type="entry name" value="Esterase-like"/>
</dbReference>
<dbReference type="PANTHER" id="PTHR48098:SF6">
    <property type="entry name" value="FERRI-BACILLIBACTIN ESTERASE BESA"/>
    <property type="match status" value="1"/>
</dbReference>
<dbReference type="OrthoDB" id="9784036at2"/>
<feature type="chain" id="PRO_5008615784" description="Esterase" evidence="1">
    <location>
        <begin position="21"/>
        <end position="435"/>
    </location>
</feature>
<sequence length="435" mass="51899">MKYKFLFIAILIFQIINIQAQNSIESKTIDSKVLNEKREIKVLLPKDYSKENKYPVVYITDANYNFEIASNYLTQLIKFNSIPKSILVGIPQKNRGNELDIFWSENGINFKNFIFNEVIPFINSKYETSDFNAIIGHSDGAEYNHLLMMEKDSPFRGFINISENLYNDVSSNISTYFKNYKKDKLYYFIANAEYDTQDRIDAGKKIEELFINSKNEKIKFLKKTYNADHQNVLSKSLLDGILFVFQDYRNNLNYQNFKDFVDNYHNNINESYGFKPELNENDIDYFFGKILDDKDVKMYEFLINYTSDKGIFYSNTLDRANQYFYMEEYLKTVEFWNKTVNEFKDISPRVFYFNFTKAIDAYLQLNNPKGAIEFLEKCKNRLPEHKLSFNYFIAKTALENKVRTRIGKKYLKYCEENFIENRYFKKEDLIKLKEK</sequence>
<dbReference type="SUPFAM" id="SSF53474">
    <property type="entry name" value="alpha/beta-Hydrolases"/>
    <property type="match status" value="1"/>
</dbReference>
<dbReference type="RefSeq" id="WP_065319071.1">
    <property type="nucleotide sequence ID" value="NZ_CP017477.1"/>
</dbReference>
<evidence type="ECO:0000313" key="2">
    <source>
        <dbReference type="EMBL" id="OBY64321.1"/>
    </source>
</evidence>
<feature type="signal peptide" evidence="1">
    <location>
        <begin position="1"/>
        <end position="20"/>
    </location>
</feature>